<keyword evidence="1" id="KW-0812">Transmembrane</keyword>
<evidence type="ECO:0000256" key="1">
    <source>
        <dbReference type="SAM" id="Phobius"/>
    </source>
</evidence>
<evidence type="ECO:0000313" key="2">
    <source>
        <dbReference type="EMBL" id="MDP5275449.1"/>
    </source>
</evidence>
<gene>
    <name evidence="2" type="ORF">Q5Y73_15175</name>
</gene>
<dbReference type="RefSeq" id="WP_305992760.1">
    <property type="nucleotide sequence ID" value="NZ_JAVAMP010000008.1"/>
</dbReference>
<dbReference type="Proteomes" id="UP001231941">
    <property type="component" value="Unassembled WGS sequence"/>
</dbReference>
<dbReference type="EMBL" id="JAVAMP010000008">
    <property type="protein sequence ID" value="MDP5275449.1"/>
    <property type="molecule type" value="Genomic_DNA"/>
</dbReference>
<organism evidence="2 3">
    <name type="scientific">Chengkuizengella axinellae</name>
    <dbReference type="NCBI Taxonomy" id="3064388"/>
    <lineage>
        <taxon>Bacteria</taxon>
        <taxon>Bacillati</taxon>
        <taxon>Bacillota</taxon>
        <taxon>Bacilli</taxon>
        <taxon>Bacillales</taxon>
        <taxon>Paenibacillaceae</taxon>
        <taxon>Chengkuizengella</taxon>
    </lineage>
</organism>
<evidence type="ECO:0008006" key="4">
    <source>
        <dbReference type="Google" id="ProtNLM"/>
    </source>
</evidence>
<evidence type="ECO:0000313" key="3">
    <source>
        <dbReference type="Proteomes" id="UP001231941"/>
    </source>
</evidence>
<feature type="transmembrane region" description="Helical" evidence="1">
    <location>
        <begin position="187"/>
        <end position="207"/>
    </location>
</feature>
<feature type="transmembrane region" description="Helical" evidence="1">
    <location>
        <begin position="82"/>
        <end position="102"/>
    </location>
</feature>
<reference evidence="2 3" key="1">
    <citation type="submission" date="2023-08" db="EMBL/GenBank/DDBJ databases">
        <authorList>
            <person name="Park J.-S."/>
        </authorList>
    </citation>
    <scope>NUCLEOTIDE SEQUENCE [LARGE SCALE GENOMIC DNA]</scope>
    <source>
        <strain evidence="2 3">2205SS18-9</strain>
    </source>
</reference>
<keyword evidence="3" id="KW-1185">Reference proteome</keyword>
<name>A0ABT9J1F6_9BACL</name>
<sequence length="215" mass="25655">MTYHKVKEQYLEQLRDELNKHSEKEEILLDYDQHISELVNECDVNIETEQEWMFYITHRLGTPKGVARIWQEELSVSQNKTLLYFLFVNLLFFFFGGLLTLLHFTLGLQWFTELWRYLTSIPTLLMFLYMFFWGLLGYEIGKGFGANGEKLMKKTFTVAIIPNLMLLILVLFKIIPYDWFEPLLTRSFIWLCITSTVLLYPISYLGFRWGKKKSV</sequence>
<dbReference type="Pfam" id="PF22564">
    <property type="entry name" value="HAAS"/>
    <property type="match status" value="1"/>
</dbReference>
<feature type="transmembrane region" description="Helical" evidence="1">
    <location>
        <begin position="156"/>
        <end position="175"/>
    </location>
</feature>
<protein>
    <recommendedName>
        <fullName evidence="4">DUF1700 domain-containing protein</fullName>
    </recommendedName>
</protein>
<feature type="transmembrane region" description="Helical" evidence="1">
    <location>
        <begin position="114"/>
        <end position="136"/>
    </location>
</feature>
<comment type="caution">
    <text evidence="2">The sequence shown here is derived from an EMBL/GenBank/DDBJ whole genome shotgun (WGS) entry which is preliminary data.</text>
</comment>
<keyword evidence="1" id="KW-1133">Transmembrane helix</keyword>
<proteinExistence type="predicted"/>
<accession>A0ABT9J1F6</accession>
<keyword evidence="1" id="KW-0472">Membrane</keyword>